<dbReference type="RefSeq" id="WP_159458401.1">
    <property type="nucleotide sequence ID" value="NZ_FYAK01000006.1"/>
</dbReference>
<dbReference type="InterPro" id="IPR051533">
    <property type="entry name" value="WaaL-like"/>
</dbReference>
<dbReference type="AlphaFoldDB" id="A0A1Y6MMF1"/>
<evidence type="ECO:0000256" key="5">
    <source>
        <dbReference type="SAM" id="Phobius"/>
    </source>
</evidence>
<feature type="domain" description="O-antigen ligase-related" evidence="6">
    <location>
        <begin position="175"/>
        <end position="330"/>
    </location>
</feature>
<feature type="transmembrane region" description="Helical" evidence="5">
    <location>
        <begin position="216"/>
        <end position="234"/>
    </location>
</feature>
<dbReference type="PANTHER" id="PTHR37422">
    <property type="entry name" value="TEICHURONIC ACID BIOSYNTHESIS PROTEIN TUAE"/>
    <property type="match status" value="1"/>
</dbReference>
<dbReference type="PANTHER" id="PTHR37422:SF17">
    <property type="entry name" value="O-ANTIGEN LIGASE"/>
    <property type="match status" value="1"/>
</dbReference>
<evidence type="ECO:0000313" key="8">
    <source>
        <dbReference type="Proteomes" id="UP000195963"/>
    </source>
</evidence>
<name>A0A1Y6MMF1_9GAMM</name>
<keyword evidence="8" id="KW-1185">Reference proteome</keyword>
<feature type="transmembrane region" description="Helical" evidence="5">
    <location>
        <begin position="142"/>
        <end position="162"/>
    </location>
</feature>
<dbReference type="GO" id="GO:0016874">
    <property type="term" value="F:ligase activity"/>
    <property type="evidence" value="ECO:0007669"/>
    <property type="project" value="UniProtKB-KW"/>
</dbReference>
<organism evidence="7 8">
    <name type="scientific">Photobacterium malacitanum</name>
    <dbReference type="NCBI Taxonomy" id="2204294"/>
    <lineage>
        <taxon>Bacteria</taxon>
        <taxon>Pseudomonadati</taxon>
        <taxon>Pseudomonadota</taxon>
        <taxon>Gammaproteobacteria</taxon>
        <taxon>Vibrionales</taxon>
        <taxon>Vibrionaceae</taxon>
        <taxon>Photobacterium</taxon>
    </lineage>
</organism>
<protein>
    <submittedName>
        <fullName evidence="7">O-Antigen ligase</fullName>
    </submittedName>
</protein>
<keyword evidence="7" id="KW-0436">Ligase</keyword>
<feature type="transmembrane region" description="Helical" evidence="5">
    <location>
        <begin position="192"/>
        <end position="209"/>
    </location>
</feature>
<feature type="transmembrane region" description="Helical" evidence="5">
    <location>
        <begin position="351"/>
        <end position="368"/>
    </location>
</feature>
<dbReference type="EMBL" id="FYAK01000006">
    <property type="protein sequence ID" value="SMY36978.1"/>
    <property type="molecule type" value="Genomic_DNA"/>
</dbReference>
<evidence type="ECO:0000313" key="7">
    <source>
        <dbReference type="EMBL" id="SMY36978.1"/>
    </source>
</evidence>
<feature type="transmembrane region" description="Helical" evidence="5">
    <location>
        <begin position="169"/>
        <end position="186"/>
    </location>
</feature>
<feature type="transmembrane region" description="Helical" evidence="5">
    <location>
        <begin position="321"/>
        <end position="339"/>
    </location>
</feature>
<evidence type="ECO:0000256" key="4">
    <source>
        <dbReference type="ARBA" id="ARBA00023136"/>
    </source>
</evidence>
<dbReference type="GO" id="GO:0016020">
    <property type="term" value="C:membrane"/>
    <property type="evidence" value="ECO:0007669"/>
    <property type="project" value="UniProtKB-SubCell"/>
</dbReference>
<keyword evidence="4 5" id="KW-0472">Membrane</keyword>
<evidence type="ECO:0000256" key="1">
    <source>
        <dbReference type="ARBA" id="ARBA00004141"/>
    </source>
</evidence>
<dbReference type="Pfam" id="PF04932">
    <property type="entry name" value="Wzy_C"/>
    <property type="match status" value="1"/>
</dbReference>
<gene>
    <name evidence="7" type="ORF">PMAL9190_02762</name>
</gene>
<keyword evidence="3 5" id="KW-1133">Transmembrane helix</keyword>
<evidence type="ECO:0000256" key="3">
    <source>
        <dbReference type="ARBA" id="ARBA00022989"/>
    </source>
</evidence>
<comment type="subcellular location">
    <subcellularLocation>
        <location evidence="1">Membrane</location>
        <topology evidence="1">Multi-pass membrane protein</topology>
    </subcellularLocation>
</comment>
<keyword evidence="2 5" id="KW-0812">Transmembrane</keyword>
<sequence>MLKANLALLFIILPFTWMISGQFLFSNGDKVLVIITVIALITTLFKYGFTPLKKNIINNQYLYLLIIFSGISVIYNYFYKSDIINIRSVLCIILYFIFIPLNIVSTRVIAYSTLIGSIGATSFAFWQKNILHLDRAVWQLNAIPYAACCLILMIAAIMLCFIYKDKKEILAISILAAATSFYAIILTETRGVLIAVLSVFLCLFLYILSTKLSLKIKITTISILVVITTIGVYSTKDRLIHDTFQGFSQYKQGDDLSNTASRLAMWKAALLLIPQQPISGFGDNFEPAIENLYHEKKISPQLYNLHLLHFHNQFIDTTVKHGIIGFMLLLLFLLFPFYILQKTEHSKESKLSILMLTLGIVISGLTDVPLEHKQVFVLYVVFIYLFLNNPNRTSL</sequence>
<proteinExistence type="predicted"/>
<reference evidence="8" key="1">
    <citation type="submission" date="2017-06" db="EMBL/GenBank/DDBJ databases">
        <authorList>
            <person name="Rodrigo-Torres L."/>
            <person name="Arahal R.D."/>
            <person name="Lucena T."/>
        </authorList>
    </citation>
    <scope>NUCLEOTIDE SEQUENCE [LARGE SCALE GENOMIC DNA]</scope>
    <source>
        <strain evidence="8">CECT 9190</strain>
    </source>
</reference>
<dbReference type="Proteomes" id="UP000195963">
    <property type="component" value="Unassembled WGS sequence"/>
</dbReference>
<feature type="transmembrane region" description="Helical" evidence="5">
    <location>
        <begin position="61"/>
        <end position="78"/>
    </location>
</feature>
<evidence type="ECO:0000259" key="6">
    <source>
        <dbReference type="Pfam" id="PF04932"/>
    </source>
</evidence>
<feature type="transmembrane region" description="Helical" evidence="5">
    <location>
        <begin position="84"/>
        <end position="101"/>
    </location>
</feature>
<feature type="transmembrane region" description="Helical" evidence="5">
    <location>
        <begin position="108"/>
        <end position="126"/>
    </location>
</feature>
<feature type="transmembrane region" description="Helical" evidence="5">
    <location>
        <begin position="31"/>
        <end position="49"/>
    </location>
</feature>
<evidence type="ECO:0000256" key="2">
    <source>
        <dbReference type="ARBA" id="ARBA00022692"/>
    </source>
</evidence>
<dbReference type="InterPro" id="IPR007016">
    <property type="entry name" value="O-antigen_ligase-rel_domated"/>
</dbReference>
<accession>A0A1Y6MMF1</accession>
<feature type="transmembrane region" description="Helical" evidence="5">
    <location>
        <begin position="374"/>
        <end position="390"/>
    </location>
</feature>